<dbReference type="Gene3D" id="1.25.40.180">
    <property type="match status" value="1"/>
</dbReference>
<evidence type="ECO:0000313" key="3">
    <source>
        <dbReference type="EnsemblPlants" id="Pp3c21_10580V3.2"/>
    </source>
</evidence>
<dbReference type="CDD" id="cd11560">
    <property type="entry name" value="W2_eIF5C_like"/>
    <property type="match status" value="1"/>
</dbReference>
<organism evidence="3 4">
    <name type="scientific">Physcomitrium patens</name>
    <name type="common">Spreading-leaved earth moss</name>
    <name type="synonym">Physcomitrella patens</name>
    <dbReference type="NCBI Taxonomy" id="3218"/>
    <lineage>
        <taxon>Eukaryota</taxon>
        <taxon>Viridiplantae</taxon>
        <taxon>Streptophyta</taxon>
        <taxon>Embryophyta</taxon>
        <taxon>Bryophyta</taxon>
        <taxon>Bryophytina</taxon>
        <taxon>Bryopsida</taxon>
        <taxon>Funariidae</taxon>
        <taxon>Funariales</taxon>
        <taxon>Funariaceae</taxon>
        <taxon>Physcomitrium</taxon>
    </lineage>
</organism>
<dbReference type="FunFam" id="1.25.40.180:FF:000028">
    <property type="entry name" value="ARM repeat superfamily protein"/>
    <property type="match status" value="1"/>
</dbReference>
<sequence>MNSKEKPTLGGTRIKTRKRNIAVPLDTATFADAVVQIYNEHKGDLELIAKDVDSSELDFSRYGETFFEVVFTGEPNQPGTTKPEEGERHPYSVLNCDDTRESILPVVLFLQKIIRRRPFMIKTLENVMKRLLQSLKLSGLPPETIFSALMSDALIAKGIVLYFVTDVFKVYLVENSLDDLVSLLKRAKMDDRLLDLFPMQKRSIEAFAEHFDEYNTKKVFDVKLKELLTTMTDQIAEDVNVNDVVEMVKQRRKEAMLPDVDVVRTIWDAIMDAVQWSGKNQQQNSNLALRQVKQWGKLLGAFCTTARLEMDLMYNIQIHCYEDAKLMKLFPDIIRALYNQDVLAEDTILKWFKKGTNPKSRQTFVKGLEPFVKWLEEAEEED</sequence>
<reference evidence="3 4" key="2">
    <citation type="journal article" date="2018" name="Plant J.">
        <title>The Physcomitrella patens chromosome-scale assembly reveals moss genome structure and evolution.</title>
        <authorList>
            <person name="Lang D."/>
            <person name="Ullrich K.K."/>
            <person name="Murat F."/>
            <person name="Fuchs J."/>
            <person name="Jenkins J."/>
            <person name="Haas F.B."/>
            <person name="Piednoel M."/>
            <person name="Gundlach H."/>
            <person name="Van Bel M."/>
            <person name="Meyberg R."/>
            <person name="Vives C."/>
            <person name="Morata J."/>
            <person name="Symeonidi A."/>
            <person name="Hiss M."/>
            <person name="Muchero W."/>
            <person name="Kamisugi Y."/>
            <person name="Saleh O."/>
            <person name="Blanc G."/>
            <person name="Decker E.L."/>
            <person name="van Gessel N."/>
            <person name="Grimwood J."/>
            <person name="Hayes R.D."/>
            <person name="Graham S.W."/>
            <person name="Gunter L.E."/>
            <person name="McDaniel S.F."/>
            <person name="Hoernstein S.N.W."/>
            <person name="Larsson A."/>
            <person name="Li F.W."/>
            <person name="Perroud P.F."/>
            <person name="Phillips J."/>
            <person name="Ranjan P."/>
            <person name="Rokshar D.S."/>
            <person name="Rothfels C.J."/>
            <person name="Schneider L."/>
            <person name="Shu S."/>
            <person name="Stevenson D.W."/>
            <person name="Thummler F."/>
            <person name="Tillich M."/>
            <person name="Villarreal Aguilar J.C."/>
            <person name="Widiez T."/>
            <person name="Wong G.K."/>
            <person name="Wymore A."/>
            <person name="Zhang Y."/>
            <person name="Zimmer A.D."/>
            <person name="Quatrano R.S."/>
            <person name="Mayer K.F.X."/>
            <person name="Goodstein D."/>
            <person name="Casacuberta J.M."/>
            <person name="Vandepoele K."/>
            <person name="Reski R."/>
            <person name="Cuming A.C."/>
            <person name="Tuskan G.A."/>
            <person name="Maumus F."/>
            <person name="Salse J."/>
            <person name="Schmutz J."/>
            <person name="Rensing S.A."/>
        </authorList>
    </citation>
    <scope>NUCLEOTIDE SEQUENCE [LARGE SCALE GENOMIC DNA]</scope>
    <source>
        <strain evidence="3 4">cv. Gransden 2004</strain>
    </source>
</reference>
<dbReference type="AlphaFoldDB" id="A0A7I4C3H3"/>
<dbReference type="EnsemblPlants" id="Pp3c21_10580V3.2">
    <property type="protein sequence ID" value="Pp3c21_10580V3.2"/>
    <property type="gene ID" value="Pp3c21_10580"/>
</dbReference>
<name>A0A7I4C3H3_PHYPA</name>
<proteinExistence type="inferred from homology"/>
<dbReference type="InterPro" id="IPR051245">
    <property type="entry name" value="eIF5-mimic_regulator"/>
</dbReference>
<evidence type="ECO:0000313" key="4">
    <source>
        <dbReference type="Proteomes" id="UP000006727"/>
    </source>
</evidence>
<dbReference type="PANTHER" id="PTHR14208">
    <property type="entry name" value="BASIC LEUCINE ZIPPER AND W2 DOMAIN-CONTAINING PROTEIN"/>
    <property type="match status" value="1"/>
</dbReference>
<dbReference type="SUPFAM" id="SSF48371">
    <property type="entry name" value="ARM repeat"/>
    <property type="match status" value="1"/>
</dbReference>
<dbReference type="InParanoid" id="A0A7I4C3H3"/>
<dbReference type="InterPro" id="IPR043510">
    <property type="entry name" value="W2_5MP1/2"/>
</dbReference>
<dbReference type="Pfam" id="PF02020">
    <property type="entry name" value="W2"/>
    <property type="match status" value="1"/>
</dbReference>
<dbReference type="GO" id="GO:0005737">
    <property type="term" value="C:cytoplasm"/>
    <property type="evidence" value="ECO:0000318"/>
    <property type="project" value="GO_Central"/>
</dbReference>
<protein>
    <recommendedName>
        <fullName evidence="2">W2 domain-containing protein</fullName>
    </recommendedName>
</protein>
<evidence type="ECO:0000259" key="2">
    <source>
        <dbReference type="PROSITE" id="PS51363"/>
    </source>
</evidence>
<dbReference type="PROSITE" id="PS51363">
    <property type="entry name" value="W2"/>
    <property type="match status" value="1"/>
</dbReference>
<feature type="domain" description="W2" evidence="2">
    <location>
        <begin position="217"/>
        <end position="382"/>
    </location>
</feature>
<dbReference type="Pfam" id="PF25504">
    <property type="entry name" value="HEAT_5MP1_2"/>
    <property type="match status" value="2"/>
</dbReference>
<reference evidence="3" key="3">
    <citation type="submission" date="2020-12" db="UniProtKB">
        <authorList>
            <consortium name="EnsemblPlants"/>
        </authorList>
    </citation>
    <scope>IDENTIFICATION</scope>
</reference>
<dbReference type="Proteomes" id="UP000006727">
    <property type="component" value="Chromosome 21"/>
</dbReference>
<dbReference type="InterPro" id="IPR057397">
    <property type="entry name" value="HEAT_5MP1_2"/>
</dbReference>
<comment type="similarity">
    <text evidence="1">Belongs to the BZW family.</text>
</comment>
<evidence type="ECO:0000256" key="1">
    <source>
        <dbReference type="ARBA" id="ARBA00008151"/>
    </source>
</evidence>
<reference evidence="3 4" key="1">
    <citation type="journal article" date="2008" name="Science">
        <title>The Physcomitrella genome reveals evolutionary insights into the conquest of land by plants.</title>
        <authorList>
            <person name="Rensing S."/>
            <person name="Lang D."/>
            <person name="Zimmer A."/>
            <person name="Terry A."/>
            <person name="Salamov A."/>
            <person name="Shapiro H."/>
            <person name="Nishiyama T."/>
            <person name="Perroud P.-F."/>
            <person name="Lindquist E."/>
            <person name="Kamisugi Y."/>
            <person name="Tanahashi T."/>
            <person name="Sakakibara K."/>
            <person name="Fujita T."/>
            <person name="Oishi K."/>
            <person name="Shin-I T."/>
            <person name="Kuroki Y."/>
            <person name="Toyoda A."/>
            <person name="Suzuki Y."/>
            <person name="Hashimoto A."/>
            <person name="Yamaguchi K."/>
            <person name="Sugano A."/>
            <person name="Kohara Y."/>
            <person name="Fujiyama A."/>
            <person name="Anterola A."/>
            <person name="Aoki S."/>
            <person name="Ashton N."/>
            <person name="Barbazuk W.B."/>
            <person name="Barker E."/>
            <person name="Bennetzen J."/>
            <person name="Bezanilla M."/>
            <person name="Blankenship R."/>
            <person name="Cho S.H."/>
            <person name="Dutcher S."/>
            <person name="Estelle M."/>
            <person name="Fawcett J.A."/>
            <person name="Gundlach H."/>
            <person name="Hanada K."/>
            <person name="Heyl A."/>
            <person name="Hicks K.A."/>
            <person name="Hugh J."/>
            <person name="Lohr M."/>
            <person name="Mayer K."/>
            <person name="Melkozernov A."/>
            <person name="Murata T."/>
            <person name="Nelson D."/>
            <person name="Pils B."/>
            <person name="Prigge M."/>
            <person name="Reiss B."/>
            <person name="Renner T."/>
            <person name="Rombauts S."/>
            <person name="Rushton P."/>
            <person name="Sanderfoot A."/>
            <person name="Schween G."/>
            <person name="Shiu S.-H."/>
            <person name="Stueber K."/>
            <person name="Theodoulou F.L."/>
            <person name="Tu H."/>
            <person name="Van de Peer Y."/>
            <person name="Verrier P.J."/>
            <person name="Waters E."/>
            <person name="Wood A."/>
            <person name="Yang L."/>
            <person name="Cove D."/>
            <person name="Cuming A."/>
            <person name="Hasebe M."/>
            <person name="Lucas S."/>
            <person name="Mishler D.B."/>
            <person name="Reski R."/>
            <person name="Grigoriev I."/>
            <person name="Quatrano R.S."/>
            <person name="Boore J.L."/>
        </authorList>
    </citation>
    <scope>NUCLEOTIDE SEQUENCE [LARGE SCALE GENOMIC DNA]</scope>
    <source>
        <strain evidence="3 4">cv. Gransden 2004</strain>
    </source>
</reference>
<dbReference type="PANTHER" id="PTHR14208:SF2">
    <property type="entry name" value="PROTEIN KRASAVIETZ"/>
    <property type="match status" value="1"/>
</dbReference>
<dbReference type="SMART" id="SM00515">
    <property type="entry name" value="eIF5C"/>
    <property type="match status" value="1"/>
</dbReference>
<accession>A0A7I4C3H3</accession>
<dbReference type="EMBL" id="ABEU02000021">
    <property type="status" value="NOT_ANNOTATED_CDS"/>
    <property type="molecule type" value="Genomic_DNA"/>
</dbReference>
<dbReference type="FunCoup" id="A0A7I4C3H3">
    <property type="interactions" value="5167"/>
</dbReference>
<keyword evidence="4" id="KW-1185">Reference proteome</keyword>
<dbReference type="InterPro" id="IPR016024">
    <property type="entry name" value="ARM-type_fold"/>
</dbReference>
<dbReference type="Gramene" id="Pp3c21_10580V3.2">
    <property type="protein sequence ID" value="Pp3c21_10580V3.2"/>
    <property type="gene ID" value="Pp3c21_10580"/>
</dbReference>
<dbReference type="InterPro" id="IPR003307">
    <property type="entry name" value="W2_domain"/>
</dbReference>